<dbReference type="Proteomes" id="UP001305779">
    <property type="component" value="Unassembled WGS sequence"/>
</dbReference>
<gene>
    <name evidence="1" type="ORF">PRZ48_000261</name>
</gene>
<dbReference type="EMBL" id="JAXOVC010000001">
    <property type="protein sequence ID" value="KAK4506529.1"/>
    <property type="molecule type" value="Genomic_DNA"/>
</dbReference>
<comment type="caution">
    <text evidence="1">The sequence shown here is derived from an EMBL/GenBank/DDBJ whole genome shotgun (WGS) entry which is preliminary data.</text>
</comment>
<reference evidence="1 2" key="1">
    <citation type="journal article" date="2023" name="G3 (Bethesda)">
        <title>A chromosome-level genome assembly of Zasmidium syzygii isolated from banana leaves.</title>
        <authorList>
            <person name="van Westerhoven A.C."/>
            <person name="Mehrabi R."/>
            <person name="Talebi R."/>
            <person name="Steentjes M.B.F."/>
            <person name="Corcolon B."/>
            <person name="Chong P.A."/>
            <person name="Kema G.H.J."/>
            <person name="Seidl M.F."/>
        </authorList>
    </citation>
    <scope>NUCLEOTIDE SEQUENCE [LARGE SCALE GENOMIC DNA]</scope>
    <source>
        <strain evidence="1 2">P124</strain>
    </source>
</reference>
<evidence type="ECO:0000313" key="2">
    <source>
        <dbReference type="Proteomes" id="UP001305779"/>
    </source>
</evidence>
<dbReference type="SUPFAM" id="SSF54427">
    <property type="entry name" value="NTF2-like"/>
    <property type="match status" value="1"/>
</dbReference>
<dbReference type="InterPro" id="IPR032710">
    <property type="entry name" value="NTF2-like_dom_sf"/>
</dbReference>
<sequence>MDPSRDLRPWEYEHTKRIHVYKLPAATFPSTSSQEFEELEEQLSDGASKDLTAKILAKKYYEVAAAHNDRQFERHLEPWCSALPSFTFETAYGGEQVVGLEAYLELGKRLFGGDPQLKVEVLDVTIQIDPIAGMAEAFANQALISPNLTRRSVCVVEYRRVEGQWLMACGKNIKGDDNI</sequence>
<proteinExistence type="predicted"/>
<evidence type="ECO:0008006" key="3">
    <source>
        <dbReference type="Google" id="ProtNLM"/>
    </source>
</evidence>
<accession>A0ABR0EXZ5</accession>
<name>A0ABR0EXZ5_ZASCE</name>
<keyword evidence="2" id="KW-1185">Reference proteome</keyword>
<organism evidence="1 2">
    <name type="scientific">Zasmidium cellare</name>
    <name type="common">Wine cellar mold</name>
    <name type="synonym">Racodium cellare</name>
    <dbReference type="NCBI Taxonomy" id="395010"/>
    <lineage>
        <taxon>Eukaryota</taxon>
        <taxon>Fungi</taxon>
        <taxon>Dikarya</taxon>
        <taxon>Ascomycota</taxon>
        <taxon>Pezizomycotina</taxon>
        <taxon>Dothideomycetes</taxon>
        <taxon>Dothideomycetidae</taxon>
        <taxon>Mycosphaerellales</taxon>
        <taxon>Mycosphaerellaceae</taxon>
        <taxon>Zasmidium</taxon>
    </lineage>
</organism>
<evidence type="ECO:0000313" key="1">
    <source>
        <dbReference type="EMBL" id="KAK4506529.1"/>
    </source>
</evidence>
<protein>
    <recommendedName>
        <fullName evidence="3">SnoaL-like domain-containing protein</fullName>
    </recommendedName>
</protein>